<keyword evidence="1" id="KW-1133">Transmembrane helix</keyword>
<proteinExistence type="predicted"/>
<keyword evidence="1" id="KW-0472">Membrane</keyword>
<evidence type="ECO:0000313" key="3">
    <source>
        <dbReference type="Proteomes" id="UP000283269"/>
    </source>
</evidence>
<gene>
    <name evidence="2" type="ORF">CVT25_011479</name>
</gene>
<protein>
    <submittedName>
        <fullName evidence="2">Uncharacterized protein</fullName>
    </submittedName>
</protein>
<dbReference type="InParanoid" id="A0A409XA31"/>
<dbReference type="OrthoDB" id="5982228at2759"/>
<feature type="transmembrane region" description="Helical" evidence="1">
    <location>
        <begin position="53"/>
        <end position="74"/>
    </location>
</feature>
<comment type="caution">
    <text evidence="2">The sequence shown here is derived from an EMBL/GenBank/DDBJ whole genome shotgun (WGS) entry which is preliminary data.</text>
</comment>
<evidence type="ECO:0000313" key="2">
    <source>
        <dbReference type="EMBL" id="PPQ87639.1"/>
    </source>
</evidence>
<sequence length="89" mass="10185">MYPLPPSPPPLLTLTFRFPRPDLIPAPRHKCRHLLWAHLPRIPAYPDWPLSSLPSLIAAFFFGGMNVFLFIVPLPQPQVIAKLYISLPY</sequence>
<dbReference type="Proteomes" id="UP000283269">
    <property type="component" value="Unassembled WGS sequence"/>
</dbReference>
<dbReference type="AlphaFoldDB" id="A0A409XA31"/>
<dbReference type="EMBL" id="NHYD01002236">
    <property type="protein sequence ID" value="PPQ87639.1"/>
    <property type="molecule type" value="Genomic_DNA"/>
</dbReference>
<keyword evidence="1" id="KW-0812">Transmembrane</keyword>
<reference evidence="2 3" key="1">
    <citation type="journal article" date="2018" name="Evol. Lett.">
        <title>Horizontal gene cluster transfer increased hallucinogenic mushroom diversity.</title>
        <authorList>
            <person name="Reynolds H.T."/>
            <person name="Vijayakumar V."/>
            <person name="Gluck-Thaler E."/>
            <person name="Korotkin H.B."/>
            <person name="Matheny P.B."/>
            <person name="Slot J.C."/>
        </authorList>
    </citation>
    <scope>NUCLEOTIDE SEQUENCE [LARGE SCALE GENOMIC DNA]</scope>
    <source>
        <strain evidence="2 3">2631</strain>
    </source>
</reference>
<organism evidence="2 3">
    <name type="scientific">Psilocybe cyanescens</name>
    <dbReference type="NCBI Taxonomy" id="93625"/>
    <lineage>
        <taxon>Eukaryota</taxon>
        <taxon>Fungi</taxon>
        <taxon>Dikarya</taxon>
        <taxon>Basidiomycota</taxon>
        <taxon>Agaricomycotina</taxon>
        <taxon>Agaricomycetes</taxon>
        <taxon>Agaricomycetidae</taxon>
        <taxon>Agaricales</taxon>
        <taxon>Agaricineae</taxon>
        <taxon>Strophariaceae</taxon>
        <taxon>Psilocybe</taxon>
    </lineage>
</organism>
<keyword evidence="3" id="KW-1185">Reference proteome</keyword>
<evidence type="ECO:0000256" key="1">
    <source>
        <dbReference type="SAM" id="Phobius"/>
    </source>
</evidence>
<accession>A0A409XA31</accession>
<name>A0A409XA31_PSICY</name>